<keyword evidence="1" id="KW-0521">NADP</keyword>
<evidence type="ECO:0000256" key="1">
    <source>
        <dbReference type="ARBA" id="ARBA00022857"/>
    </source>
</evidence>
<dbReference type="Proteomes" id="UP001304125">
    <property type="component" value="Chromosome"/>
</dbReference>
<dbReference type="InterPro" id="IPR013154">
    <property type="entry name" value="ADH-like_N"/>
</dbReference>
<evidence type="ECO:0000259" key="2">
    <source>
        <dbReference type="SMART" id="SM00829"/>
    </source>
</evidence>
<dbReference type="SMART" id="SM00829">
    <property type="entry name" value="PKS_ER"/>
    <property type="match status" value="1"/>
</dbReference>
<dbReference type="CDD" id="cd05289">
    <property type="entry name" value="MDR_like_2"/>
    <property type="match status" value="1"/>
</dbReference>
<dbReference type="Pfam" id="PF13602">
    <property type="entry name" value="ADH_zinc_N_2"/>
    <property type="match status" value="1"/>
</dbReference>
<keyword evidence="4" id="KW-1185">Reference proteome</keyword>
<evidence type="ECO:0000313" key="3">
    <source>
        <dbReference type="EMBL" id="WNM25348.1"/>
    </source>
</evidence>
<dbReference type="PANTHER" id="PTHR44154:SF1">
    <property type="entry name" value="QUINONE OXIDOREDUCTASE"/>
    <property type="match status" value="1"/>
</dbReference>
<dbReference type="Gene3D" id="3.40.50.720">
    <property type="entry name" value="NAD(P)-binding Rossmann-like Domain"/>
    <property type="match status" value="1"/>
</dbReference>
<evidence type="ECO:0000313" key="4">
    <source>
        <dbReference type="Proteomes" id="UP001304125"/>
    </source>
</evidence>
<dbReference type="SUPFAM" id="SSF50129">
    <property type="entry name" value="GroES-like"/>
    <property type="match status" value="1"/>
</dbReference>
<feature type="domain" description="Enoyl reductase (ER)" evidence="2">
    <location>
        <begin position="11"/>
        <end position="302"/>
    </location>
</feature>
<keyword evidence="3" id="KW-0560">Oxidoreductase</keyword>
<organism evidence="3 4">
    <name type="scientific">Demequina capsici</name>
    <dbReference type="NCBI Taxonomy" id="3075620"/>
    <lineage>
        <taxon>Bacteria</taxon>
        <taxon>Bacillati</taxon>
        <taxon>Actinomycetota</taxon>
        <taxon>Actinomycetes</taxon>
        <taxon>Micrococcales</taxon>
        <taxon>Demequinaceae</taxon>
        <taxon>Demequina</taxon>
    </lineage>
</organism>
<dbReference type="RefSeq" id="WP_313500237.1">
    <property type="nucleotide sequence ID" value="NZ_CP134879.1"/>
</dbReference>
<dbReference type="InterPro" id="IPR036291">
    <property type="entry name" value="NAD(P)-bd_dom_sf"/>
</dbReference>
<dbReference type="SUPFAM" id="SSF51735">
    <property type="entry name" value="NAD(P)-binding Rossmann-fold domains"/>
    <property type="match status" value="1"/>
</dbReference>
<protein>
    <submittedName>
        <fullName evidence="3">NADP-dependent oxidoreductase</fullName>
        <ecNumber evidence="3">1.-.-.-</ecNumber>
    </submittedName>
</protein>
<dbReference type="InterPro" id="IPR020843">
    <property type="entry name" value="ER"/>
</dbReference>
<proteinExistence type="predicted"/>
<dbReference type="PANTHER" id="PTHR44154">
    <property type="entry name" value="QUINONE OXIDOREDUCTASE"/>
    <property type="match status" value="1"/>
</dbReference>
<gene>
    <name evidence="3" type="ORF">RN606_04150</name>
</gene>
<dbReference type="Gene3D" id="3.90.180.10">
    <property type="entry name" value="Medium-chain alcohol dehydrogenases, catalytic domain"/>
    <property type="match status" value="1"/>
</dbReference>
<reference evidence="3 4" key="1">
    <citation type="submission" date="2023-09" db="EMBL/GenBank/DDBJ databases">
        <title>Demequina sp. a novel bacteria isolated from Capsicum annuum.</title>
        <authorList>
            <person name="Humaira Z."/>
            <person name="Lee J."/>
            <person name="Cho D."/>
        </authorList>
    </citation>
    <scope>NUCLEOTIDE SEQUENCE [LARGE SCALE GENOMIC DNA]</scope>
    <source>
        <strain evidence="3 4">OYTSA14</strain>
    </source>
</reference>
<accession>A0AA96J8R7</accession>
<name>A0AA96J8R7_9MICO</name>
<dbReference type="AlphaFoldDB" id="A0AA96J8R7"/>
<dbReference type="Pfam" id="PF08240">
    <property type="entry name" value="ADH_N"/>
    <property type="match status" value="1"/>
</dbReference>
<dbReference type="EMBL" id="CP134879">
    <property type="protein sequence ID" value="WNM25348.1"/>
    <property type="molecule type" value="Genomic_DNA"/>
</dbReference>
<sequence>MSLAAVYDEVGAPDVLHLAYVPDSVPGPGEVLVRVHAAGLNPYDSKVRSGFLTLDAPFPRRIGGDLAGTVEAVGPDAQYWDGTPIAVGDEVLGRAAGAVAEHVIADASSLARRLAELQVTVAGGLHVAGLTAVSCLATVAVGPDDTVLVGGASGAVGLIAAQLARNAGAKVVGTASAANVSFVQSLGVEAVEYGPGMADRVAALGAVTAVFDCHGRDALDAGLALGVTTDRMVAIAAYAALTEIGAHNVERAARTPENLERLAADIAAGRIVVPVAATFPLDQVVEAFAALESSHAPGKIVVTP</sequence>
<dbReference type="EC" id="1.-.-.-" evidence="3"/>
<dbReference type="InterPro" id="IPR051603">
    <property type="entry name" value="Zinc-ADH_QOR/CCCR"/>
</dbReference>
<dbReference type="GO" id="GO:0016491">
    <property type="term" value="F:oxidoreductase activity"/>
    <property type="evidence" value="ECO:0007669"/>
    <property type="project" value="UniProtKB-KW"/>
</dbReference>
<dbReference type="InterPro" id="IPR011032">
    <property type="entry name" value="GroES-like_sf"/>
</dbReference>